<dbReference type="InterPro" id="IPR029070">
    <property type="entry name" value="Chitinase_insertion_sf"/>
</dbReference>
<dbReference type="InterPro" id="IPR036861">
    <property type="entry name" value="Endochitinase-like_sf"/>
</dbReference>
<feature type="disulfide bond" evidence="14">
    <location>
        <begin position="155"/>
        <end position="167"/>
    </location>
</feature>
<keyword evidence="11" id="KW-0119">Carbohydrate metabolism</keyword>
<keyword evidence="13" id="KW-0624">Polysaccharide degradation</keyword>
<dbReference type="InterPro" id="IPR011583">
    <property type="entry name" value="Chitinase_II/V-like_cat"/>
</dbReference>
<dbReference type="Gene3D" id="3.10.50.10">
    <property type="match status" value="1"/>
</dbReference>
<evidence type="ECO:0000259" key="19">
    <source>
        <dbReference type="PROSITE" id="PS51910"/>
    </source>
</evidence>
<evidence type="ECO:0000256" key="13">
    <source>
        <dbReference type="ARBA" id="ARBA00023326"/>
    </source>
</evidence>
<dbReference type="SMART" id="SM00270">
    <property type="entry name" value="ChtBD1"/>
    <property type="match status" value="2"/>
</dbReference>
<dbReference type="GO" id="GO:0008061">
    <property type="term" value="F:chitin binding"/>
    <property type="evidence" value="ECO:0007669"/>
    <property type="project" value="UniProtKB-UniRule"/>
</dbReference>
<evidence type="ECO:0000256" key="10">
    <source>
        <dbReference type="ARBA" id="ARBA00023180"/>
    </source>
</evidence>
<evidence type="ECO:0000256" key="5">
    <source>
        <dbReference type="ARBA" id="ARBA00022525"/>
    </source>
</evidence>
<keyword evidence="8 15" id="KW-0378">Hydrolase</keyword>
<dbReference type="Pfam" id="PF00704">
    <property type="entry name" value="Glyco_hydro_18"/>
    <property type="match status" value="1"/>
</dbReference>
<evidence type="ECO:0000256" key="1">
    <source>
        <dbReference type="ARBA" id="ARBA00000822"/>
    </source>
</evidence>
<dbReference type="SUPFAM" id="SSF51445">
    <property type="entry name" value="(Trans)glycosidases"/>
    <property type="match status" value="1"/>
</dbReference>
<reference evidence="20" key="2">
    <citation type="submission" date="2023-06" db="EMBL/GenBank/DDBJ databases">
        <authorList>
            <consortium name="Lawrence Berkeley National Laboratory"/>
            <person name="Haridas S."/>
            <person name="Hensen N."/>
            <person name="Bonometti L."/>
            <person name="Westerberg I."/>
            <person name="Brannstrom I.O."/>
            <person name="Guillou S."/>
            <person name="Cros-Aarteil S."/>
            <person name="Calhoun S."/>
            <person name="Kuo A."/>
            <person name="Mondo S."/>
            <person name="Pangilinan J."/>
            <person name="Riley R."/>
            <person name="Labutti K."/>
            <person name="Andreopoulos B."/>
            <person name="Lipzen A."/>
            <person name="Chen C."/>
            <person name="Yanf M."/>
            <person name="Daum C."/>
            <person name="Ng V."/>
            <person name="Clum A."/>
            <person name="Steindorff A."/>
            <person name="Ohm R."/>
            <person name="Martin F."/>
            <person name="Silar P."/>
            <person name="Natvig D."/>
            <person name="Lalanne C."/>
            <person name="Gautier V."/>
            <person name="Ament-Velasquez S.L."/>
            <person name="Kruys A."/>
            <person name="Hutchinson M.I."/>
            <person name="Powell A.J."/>
            <person name="Barry K."/>
            <person name="Miller A.N."/>
            <person name="Grigoriev I.V."/>
            <person name="Debuchy R."/>
            <person name="Gladieux P."/>
            <person name="Thoren M.H."/>
            <person name="Johannesson H."/>
        </authorList>
    </citation>
    <scope>NUCLEOTIDE SEQUENCE</scope>
    <source>
        <strain evidence="20">CBS 314.62</strain>
    </source>
</reference>
<evidence type="ECO:0000256" key="16">
    <source>
        <dbReference type="SAM" id="MobiDB-lite"/>
    </source>
</evidence>
<reference evidence="20" key="1">
    <citation type="journal article" date="2023" name="Mol. Phylogenet. Evol.">
        <title>Genome-scale phylogeny and comparative genomics of the fungal order Sordariales.</title>
        <authorList>
            <person name="Hensen N."/>
            <person name="Bonometti L."/>
            <person name="Westerberg I."/>
            <person name="Brannstrom I.O."/>
            <person name="Guillou S."/>
            <person name="Cros-Aarteil S."/>
            <person name="Calhoun S."/>
            <person name="Haridas S."/>
            <person name="Kuo A."/>
            <person name="Mondo S."/>
            <person name="Pangilinan J."/>
            <person name="Riley R."/>
            <person name="LaButti K."/>
            <person name="Andreopoulos B."/>
            <person name="Lipzen A."/>
            <person name="Chen C."/>
            <person name="Yan M."/>
            <person name="Daum C."/>
            <person name="Ng V."/>
            <person name="Clum A."/>
            <person name="Steindorff A."/>
            <person name="Ohm R.A."/>
            <person name="Martin F."/>
            <person name="Silar P."/>
            <person name="Natvig D.O."/>
            <person name="Lalanne C."/>
            <person name="Gautier V."/>
            <person name="Ament-Velasquez S.L."/>
            <person name="Kruys A."/>
            <person name="Hutchinson M.I."/>
            <person name="Powell A.J."/>
            <person name="Barry K."/>
            <person name="Miller A.N."/>
            <person name="Grigoriev I.V."/>
            <person name="Debuchy R."/>
            <person name="Gladieux P."/>
            <person name="Hiltunen Thoren M."/>
            <person name="Johannesson H."/>
        </authorList>
    </citation>
    <scope>NUCLEOTIDE SEQUENCE</scope>
    <source>
        <strain evidence="20">CBS 314.62</strain>
    </source>
</reference>
<accession>A0AAE0XLY0</accession>
<comment type="caution">
    <text evidence="20">The sequence shown here is derived from an EMBL/GenBank/DDBJ whole genome shotgun (WGS) entry which is preliminary data.</text>
</comment>
<evidence type="ECO:0000256" key="11">
    <source>
        <dbReference type="ARBA" id="ARBA00023277"/>
    </source>
</evidence>
<dbReference type="Gene3D" id="3.20.20.80">
    <property type="entry name" value="Glycosidases"/>
    <property type="match status" value="1"/>
</dbReference>
<dbReference type="InterPro" id="IPR001579">
    <property type="entry name" value="Glyco_hydro_18_chit_AS"/>
</dbReference>
<sequence length="1848" mass="200884">MFHSLSFASLLLSIVLVATITASVNAAPHEDLDGRNSGSKSSTTATNQDAVTCPNHLASIPAMESWYDYSVKIRPETNAGGQQCQALPALFKREDYTCDEKRPCSNNACCGKTGNCGYGSKYCGDGKTSPNDVCWSHCDAKAECGKDAAKPGQTCPLNTCCSEFGFCGVTSDFCGTGCQSNCVMPEGSGKSGGSVQKRIVGYYEAWKDGDDCAAMNTGMKTIPLGAFSHLVAAFGGIDGKTFGINAMPGMSMDEFSKIAKIKTRGAYQTKFMVSLGGWTFNDNGTDTQPIFTDLVSSSANRAKFVDGLMSFLLSFGFDGVDIDWEYPGAGDRGGHSTDGKNYLALLQDIRKAFDASGKGYVLSFTTPTSLFYLRNFASSDDTGKSSNLKKMTDVADFVNVMSYDLHGTWDGPEDKIGKIVLAHTNMTEIKAALDLFWRVGVDPAKLNLGVGFYGRSYQLSNPSCRTPGCAFKGGADKGHCTGQSGILSYKEIMQIIEKNNIQPTWDETAAVKYISWNGDQWVSFDDQQTFQQKIKYADSEGLGGLAIWAIDLDTDDLQALQGLIYPKTLNDVLKDDDSSRWQESLQGTCRLTDCSDSPSCKPGEIKISEQRCDHGKNQLCCPITNAPDPKHCTWRGNPKYCNGRCHENEVAMEQNKWGGNNDKCKDGNKVYCCELPAGEQTQCRITDCGGQCTDKEDSIAGDFYDNCFLDPKKVCCPKDSPFKASTCHWQGKPGSCYDNVCAFNTEIQLAQSWDGGGDDCGGWHLERDRVFCCTAPGGKQPFLPVPLEYLFKDPPKGNNVDADFKLNVDDTWGSGTVKGDDDTPNDAAFGFFVMASPQELQTSLDKRDGSHWELFDCVDDVSEEAQTIRMFCNDDSPDSNCDKIRLGHGVPGTILEMPKGCGPGKYAVAVDMKPSADQSIPGHLKLVKRVAEPVVYDLTFDYDFRRVPRDANGQSQTQWRLDYSNEEGYWDKVVNSPGQTRRKRSFQDPGQTRNHKRYLEEAWSEDIKDHRAGLISRAELHERWFGKTALDWLKGIFTVTKDIPAVQHSISENINVLLLDERYQCNIKGVDVGAKLQVEAQLNAQVDTSFGLTISATLGTPVDLSGSYLYFRSSGSITALFTIDALVAASYDTGDIELFGLQNFGATFSIPGILTVGPNFKIFGSVNMDVSLSGRFQAQHVLAKWDSQLTFPDPARDEDPKDLHDPVQDGTQEVGKTTVDWSVDARGQITAHVKPTVSFGIEFNSKFIPFDKTTVDLVADGWVQAYVSATADGTGKTKFCYGANAGAKLYCQLNADKSMQWLVPAGNPFTIWQPPTKAIIKETCPISTRDVDTGIDTSLAIDMDTPGSGFNKLPAMFSPLSRRDSRTVGPLLHLPKLTCPGAGTGSSGNISTCPFCTDDDQPAGTQARRSQQLFPDFGVMHLNERATGGSCALPGPTDGEASCILDASSPAKRDLYYGATDFDASTNLTDPSAAELQKRLSEKTVQVPGTNPALYISLGMYPSCGEALSKSTIPKYYTFIGDGNKVQTCTPNVGRVAKNQIFKGDVKFVTEHVYEAQTLAQFFAWLRAGNLGPNYQGITAGWVDEVLLGYGANPYRLPADATLGIPTGASVAVDDVMAFGFARSDRPLGGTGGLATKALTERNFAIASAWINSPKEAWFAGGTPQPVKSNQDSNGDIRRNIRNAAGVFAYLHYTPSGAGSSSDEAIWNKFMRVSNWIDLVCYRFDQTYPWGHSNRAGEPTTIATFNHGPSLRDLYAYWIRAYLQSIETKADAWSATAKATYESVTGNTKAEKAWEDSAFGNNGWAAAGRLRLPGGGFAAGYGAFGNAQMTFDARGNTVNIPNAPNDIR</sequence>
<dbReference type="GO" id="GO:0005576">
    <property type="term" value="C:extracellular region"/>
    <property type="evidence" value="ECO:0007669"/>
    <property type="project" value="UniProtKB-SubCell"/>
</dbReference>
<evidence type="ECO:0000313" key="21">
    <source>
        <dbReference type="Proteomes" id="UP001270362"/>
    </source>
</evidence>
<dbReference type="Pfam" id="PF00187">
    <property type="entry name" value="Chitin_bind_1"/>
    <property type="match status" value="1"/>
</dbReference>
<dbReference type="FunFam" id="3.10.50.10:FF:000003">
    <property type="entry name" value="Class V chitinase CHIT5b"/>
    <property type="match status" value="1"/>
</dbReference>
<feature type="domain" description="GH18" evidence="19">
    <location>
        <begin position="197"/>
        <end position="567"/>
    </location>
</feature>
<feature type="disulfide bond" evidence="14">
    <location>
        <begin position="178"/>
        <end position="182"/>
    </location>
</feature>
<dbReference type="EMBL" id="JAULSO010000001">
    <property type="protein sequence ID" value="KAK3695686.1"/>
    <property type="molecule type" value="Genomic_DNA"/>
</dbReference>
<keyword evidence="10" id="KW-0325">Glycoprotein</keyword>
<dbReference type="GO" id="GO:0000272">
    <property type="term" value="P:polysaccharide catabolic process"/>
    <property type="evidence" value="ECO:0007669"/>
    <property type="project" value="UniProtKB-KW"/>
</dbReference>
<name>A0AAE0XLY0_9PEZI</name>
<dbReference type="PROSITE" id="PS01095">
    <property type="entry name" value="GH18_1"/>
    <property type="match status" value="1"/>
</dbReference>
<dbReference type="Proteomes" id="UP001270362">
    <property type="component" value="Unassembled WGS sequence"/>
</dbReference>
<evidence type="ECO:0000256" key="15">
    <source>
        <dbReference type="RuleBase" id="RU000489"/>
    </source>
</evidence>
<evidence type="ECO:0000256" key="6">
    <source>
        <dbReference type="ARBA" id="ARBA00022669"/>
    </source>
</evidence>
<feature type="domain" description="Chitin-binding type-1" evidence="18">
    <location>
        <begin position="141"/>
        <end position="184"/>
    </location>
</feature>
<evidence type="ECO:0000256" key="17">
    <source>
        <dbReference type="SAM" id="SignalP"/>
    </source>
</evidence>
<keyword evidence="21" id="KW-1185">Reference proteome</keyword>
<dbReference type="SUPFAM" id="SSF54556">
    <property type="entry name" value="Chitinase insertion domain"/>
    <property type="match status" value="1"/>
</dbReference>
<evidence type="ECO:0000313" key="20">
    <source>
        <dbReference type="EMBL" id="KAK3695686.1"/>
    </source>
</evidence>
<dbReference type="CDD" id="cd00035">
    <property type="entry name" value="ChtBD1"/>
    <property type="match status" value="1"/>
</dbReference>
<evidence type="ECO:0000256" key="2">
    <source>
        <dbReference type="ARBA" id="ARBA00004613"/>
    </source>
</evidence>
<dbReference type="InterPro" id="IPR018371">
    <property type="entry name" value="Chitin-binding_1_CS"/>
</dbReference>
<keyword evidence="9" id="KW-0146">Chitin degradation</keyword>
<dbReference type="PROSITE" id="PS50941">
    <property type="entry name" value="CHIT_BIND_I_2"/>
    <property type="match status" value="1"/>
</dbReference>
<dbReference type="Gene3D" id="3.30.60.10">
    <property type="entry name" value="Endochitinase-like"/>
    <property type="match status" value="1"/>
</dbReference>
<keyword evidence="14" id="KW-1015">Disulfide bond</keyword>
<keyword evidence="7 17" id="KW-0732">Signal</keyword>
<dbReference type="InterPro" id="IPR001002">
    <property type="entry name" value="Chitin-bd_1"/>
</dbReference>
<gene>
    <name evidence="20" type="ORF">B0T22DRAFT_399101</name>
</gene>
<dbReference type="InterPro" id="IPR050314">
    <property type="entry name" value="Glycosyl_Hydrlase_18"/>
</dbReference>
<dbReference type="PANTHER" id="PTHR11177:SF397">
    <property type="entry name" value="CHITINASE"/>
    <property type="match status" value="1"/>
</dbReference>
<evidence type="ECO:0000256" key="4">
    <source>
        <dbReference type="ARBA" id="ARBA00012729"/>
    </source>
</evidence>
<dbReference type="InterPro" id="IPR001223">
    <property type="entry name" value="Glyco_hydro18_cat"/>
</dbReference>
<proteinExistence type="inferred from homology"/>
<dbReference type="SUPFAM" id="SSF57016">
    <property type="entry name" value="Plant lectins/antimicrobial peptides"/>
    <property type="match status" value="1"/>
</dbReference>
<evidence type="ECO:0000256" key="3">
    <source>
        <dbReference type="ARBA" id="ARBA00008682"/>
    </source>
</evidence>
<dbReference type="PROSITE" id="PS00026">
    <property type="entry name" value="CHIT_BIND_I_1"/>
    <property type="match status" value="1"/>
</dbReference>
<comment type="similarity">
    <text evidence="3">Belongs to the glycosyl hydrolase 18 family. Chitinase class V subfamily.</text>
</comment>
<dbReference type="GO" id="GO:0008843">
    <property type="term" value="F:endochitinase activity"/>
    <property type="evidence" value="ECO:0007669"/>
    <property type="project" value="UniProtKB-EC"/>
</dbReference>
<comment type="subcellular location">
    <subcellularLocation>
        <location evidence="2">Secreted</location>
    </subcellularLocation>
</comment>
<evidence type="ECO:0000256" key="7">
    <source>
        <dbReference type="ARBA" id="ARBA00022729"/>
    </source>
</evidence>
<comment type="catalytic activity">
    <reaction evidence="1">
        <text>Random endo-hydrolysis of N-acetyl-beta-D-glucosaminide (1-&gt;4)-beta-linkages in chitin and chitodextrins.</text>
        <dbReference type="EC" id="3.2.1.14"/>
    </reaction>
</comment>
<dbReference type="PROSITE" id="PS51910">
    <property type="entry name" value="GH18_2"/>
    <property type="match status" value="1"/>
</dbReference>
<evidence type="ECO:0000256" key="12">
    <source>
        <dbReference type="ARBA" id="ARBA00023295"/>
    </source>
</evidence>
<evidence type="ECO:0000256" key="14">
    <source>
        <dbReference type="PROSITE-ProRule" id="PRU00261"/>
    </source>
</evidence>
<evidence type="ECO:0000256" key="8">
    <source>
        <dbReference type="ARBA" id="ARBA00022801"/>
    </source>
</evidence>
<feature type="signal peptide" evidence="17">
    <location>
        <begin position="1"/>
        <end position="26"/>
    </location>
</feature>
<comment type="caution">
    <text evidence="14">Lacks conserved residue(s) required for the propagation of feature annotation.</text>
</comment>
<dbReference type="SMART" id="SM00636">
    <property type="entry name" value="Glyco_18"/>
    <property type="match status" value="1"/>
</dbReference>
<dbReference type="EC" id="3.2.1.14" evidence="4"/>
<feature type="chain" id="PRO_5041906815" description="chitinase" evidence="17">
    <location>
        <begin position="27"/>
        <end position="1848"/>
    </location>
</feature>
<dbReference type="PANTHER" id="PTHR11177">
    <property type="entry name" value="CHITINASE"/>
    <property type="match status" value="1"/>
</dbReference>
<feature type="region of interest" description="Disordered" evidence="16">
    <location>
        <begin position="28"/>
        <end position="47"/>
    </location>
</feature>
<dbReference type="InterPro" id="IPR017853">
    <property type="entry name" value="GH"/>
</dbReference>
<keyword evidence="6 14" id="KW-0147">Chitin-binding</keyword>
<feature type="compositionally biased region" description="Polar residues" evidence="16">
    <location>
        <begin position="36"/>
        <end position="47"/>
    </location>
</feature>
<protein>
    <recommendedName>
        <fullName evidence="4">chitinase</fullName>
        <ecNumber evidence="4">3.2.1.14</ecNumber>
    </recommendedName>
</protein>
<organism evidence="20 21">
    <name type="scientific">Podospora appendiculata</name>
    <dbReference type="NCBI Taxonomy" id="314037"/>
    <lineage>
        <taxon>Eukaryota</taxon>
        <taxon>Fungi</taxon>
        <taxon>Dikarya</taxon>
        <taxon>Ascomycota</taxon>
        <taxon>Pezizomycotina</taxon>
        <taxon>Sordariomycetes</taxon>
        <taxon>Sordariomycetidae</taxon>
        <taxon>Sordariales</taxon>
        <taxon>Podosporaceae</taxon>
        <taxon>Podospora</taxon>
    </lineage>
</organism>
<dbReference type="GO" id="GO:0006032">
    <property type="term" value="P:chitin catabolic process"/>
    <property type="evidence" value="ECO:0007669"/>
    <property type="project" value="UniProtKB-KW"/>
</dbReference>
<evidence type="ECO:0000256" key="9">
    <source>
        <dbReference type="ARBA" id="ARBA00023024"/>
    </source>
</evidence>
<evidence type="ECO:0000259" key="18">
    <source>
        <dbReference type="PROSITE" id="PS50941"/>
    </source>
</evidence>
<feature type="disulfide bond" evidence="14">
    <location>
        <begin position="160"/>
        <end position="174"/>
    </location>
</feature>
<keyword evidence="12 15" id="KW-0326">Glycosidase</keyword>
<keyword evidence="5" id="KW-0964">Secreted</keyword>